<protein>
    <submittedName>
        <fullName evidence="1">Uncharacterized protein</fullName>
    </submittedName>
</protein>
<gene>
    <name evidence="1" type="ORF">LITE_LOCUS21307</name>
</gene>
<dbReference type="EMBL" id="CAMGYJ010000006">
    <property type="protein sequence ID" value="CAI0427705.1"/>
    <property type="molecule type" value="Genomic_DNA"/>
</dbReference>
<dbReference type="AlphaFoldDB" id="A0AAV0L0U7"/>
<sequence>MFCHHVLVKENFSRLVSFTDVIDLCKESSYNLCMCGWFNPCWNPTAT</sequence>
<comment type="caution">
    <text evidence="1">The sequence shown here is derived from an EMBL/GenBank/DDBJ whole genome shotgun (WGS) entry which is preliminary data.</text>
</comment>
<evidence type="ECO:0000313" key="1">
    <source>
        <dbReference type="EMBL" id="CAI0427705.1"/>
    </source>
</evidence>
<name>A0AAV0L0U7_9ROSI</name>
<reference evidence="1" key="1">
    <citation type="submission" date="2022-08" db="EMBL/GenBank/DDBJ databases">
        <authorList>
            <person name="Gutierrez-Valencia J."/>
        </authorList>
    </citation>
    <scope>NUCLEOTIDE SEQUENCE</scope>
</reference>
<evidence type="ECO:0000313" key="2">
    <source>
        <dbReference type="Proteomes" id="UP001154282"/>
    </source>
</evidence>
<keyword evidence="2" id="KW-1185">Reference proteome</keyword>
<proteinExistence type="predicted"/>
<organism evidence="1 2">
    <name type="scientific">Linum tenue</name>
    <dbReference type="NCBI Taxonomy" id="586396"/>
    <lineage>
        <taxon>Eukaryota</taxon>
        <taxon>Viridiplantae</taxon>
        <taxon>Streptophyta</taxon>
        <taxon>Embryophyta</taxon>
        <taxon>Tracheophyta</taxon>
        <taxon>Spermatophyta</taxon>
        <taxon>Magnoliopsida</taxon>
        <taxon>eudicotyledons</taxon>
        <taxon>Gunneridae</taxon>
        <taxon>Pentapetalae</taxon>
        <taxon>rosids</taxon>
        <taxon>fabids</taxon>
        <taxon>Malpighiales</taxon>
        <taxon>Linaceae</taxon>
        <taxon>Linum</taxon>
    </lineage>
</organism>
<dbReference type="Proteomes" id="UP001154282">
    <property type="component" value="Unassembled WGS sequence"/>
</dbReference>
<accession>A0AAV0L0U7</accession>